<dbReference type="PANTHER" id="PTHR43537">
    <property type="entry name" value="TRANSCRIPTIONAL REGULATOR, GNTR FAMILY"/>
    <property type="match status" value="1"/>
</dbReference>
<evidence type="ECO:0000256" key="1">
    <source>
        <dbReference type="ARBA" id="ARBA00023015"/>
    </source>
</evidence>
<sequence>MIFSAADTQAAENGPAVSGRVAPLYLKAFEILSRQIMRGDLAAGSRIQETQIANRFGISRAPARQALALLEERGLVTKRESRGYEVCGQSGRTPAKPDETMLAEKQIQLSARSSWERIYQEVQGEIVARIAFGSWRIKEVELARYHKVSRTVARDVLGRLQQRGVVQKDERSRWYAPALTPDHVAELYELRWVLEPLALKKAADLIPAADILEARENLADAINSPQPPDGTILDQLEEDLHVKLLGHCPNKALIQTITMHQSLLVAHNFLYRFTPRLFATEPFLPEHQTILECLARREFDAAAAALEHHLRVSLDRAISRVADVTARFQPNALPYLELRLD</sequence>
<gene>
    <name evidence="5" type="ORF">EL18_00390</name>
</gene>
<evidence type="ECO:0000313" key="6">
    <source>
        <dbReference type="Proteomes" id="UP000053675"/>
    </source>
</evidence>
<keyword evidence="6" id="KW-1185">Reference proteome</keyword>
<dbReference type="STRING" id="472175.EL18_00390"/>
<dbReference type="SUPFAM" id="SSF48008">
    <property type="entry name" value="GntR ligand-binding domain-like"/>
    <property type="match status" value="1"/>
</dbReference>
<dbReference type="GO" id="GO:0003700">
    <property type="term" value="F:DNA-binding transcription factor activity"/>
    <property type="evidence" value="ECO:0007669"/>
    <property type="project" value="InterPro"/>
</dbReference>
<dbReference type="EMBL" id="JMQM01000001">
    <property type="protein sequence ID" value="KFB09375.1"/>
    <property type="molecule type" value="Genomic_DNA"/>
</dbReference>
<dbReference type="InterPro" id="IPR011711">
    <property type="entry name" value="GntR_C"/>
</dbReference>
<name>A0A084U8T9_9HYPH</name>
<dbReference type="InterPro" id="IPR008920">
    <property type="entry name" value="TF_FadR/GntR_C"/>
</dbReference>
<dbReference type="GO" id="GO:0003677">
    <property type="term" value="F:DNA binding"/>
    <property type="evidence" value="ECO:0007669"/>
    <property type="project" value="UniProtKB-KW"/>
</dbReference>
<dbReference type="Pfam" id="PF07729">
    <property type="entry name" value="FCD"/>
    <property type="match status" value="1"/>
</dbReference>
<evidence type="ECO:0000313" key="5">
    <source>
        <dbReference type="EMBL" id="KFB09375.1"/>
    </source>
</evidence>
<dbReference type="InterPro" id="IPR036390">
    <property type="entry name" value="WH_DNA-bd_sf"/>
</dbReference>
<dbReference type="CDD" id="cd07377">
    <property type="entry name" value="WHTH_GntR"/>
    <property type="match status" value="1"/>
</dbReference>
<proteinExistence type="predicted"/>
<dbReference type="Proteomes" id="UP000053675">
    <property type="component" value="Unassembled WGS sequence"/>
</dbReference>
<dbReference type="Gene3D" id="1.20.120.530">
    <property type="entry name" value="GntR ligand-binding domain-like"/>
    <property type="match status" value="1"/>
</dbReference>
<dbReference type="InterPro" id="IPR036388">
    <property type="entry name" value="WH-like_DNA-bd_sf"/>
</dbReference>
<dbReference type="Gene3D" id="1.10.10.10">
    <property type="entry name" value="Winged helix-like DNA-binding domain superfamily/Winged helix DNA-binding domain"/>
    <property type="match status" value="2"/>
</dbReference>
<keyword evidence="2" id="KW-0238">DNA-binding</keyword>
<dbReference type="Pfam" id="PF00392">
    <property type="entry name" value="GntR"/>
    <property type="match status" value="1"/>
</dbReference>
<dbReference type="eggNOG" id="COG1802">
    <property type="taxonomic scope" value="Bacteria"/>
</dbReference>
<dbReference type="PROSITE" id="PS50949">
    <property type="entry name" value="HTH_GNTR"/>
    <property type="match status" value="1"/>
</dbReference>
<evidence type="ECO:0000256" key="2">
    <source>
        <dbReference type="ARBA" id="ARBA00023125"/>
    </source>
</evidence>
<keyword evidence="1" id="KW-0805">Transcription regulation</keyword>
<dbReference type="PANTHER" id="PTHR43537:SF5">
    <property type="entry name" value="UXU OPERON TRANSCRIPTIONAL REGULATOR"/>
    <property type="match status" value="1"/>
</dbReference>
<evidence type="ECO:0000256" key="3">
    <source>
        <dbReference type="ARBA" id="ARBA00023163"/>
    </source>
</evidence>
<dbReference type="InterPro" id="IPR000524">
    <property type="entry name" value="Tscrpt_reg_HTH_GntR"/>
</dbReference>
<accession>A0A084U8T9</accession>
<dbReference type="SMART" id="SM00345">
    <property type="entry name" value="HTH_GNTR"/>
    <property type="match status" value="2"/>
</dbReference>
<evidence type="ECO:0000259" key="4">
    <source>
        <dbReference type="PROSITE" id="PS50949"/>
    </source>
</evidence>
<dbReference type="SMART" id="SM00895">
    <property type="entry name" value="FCD"/>
    <property type="match status" value="1"/>
</dbReference>
<feature type="domain" description="HTH gntR-type" evidence="4">
    <location>
        <begin position="22"/>
        <end position="89"/>
    </location>
</feature>
<reference evidence="5 6" key="1">
    <citation type="submission" date="2014-05" db="EMBL/GenBank/DDBJ databases">
        <title>Draft Genome Sequence of Nitratireductor basaltis Strain UMTGB225, A Marine Bacterium Isolated from Green Barrel Tunicate.</title>
        <authorList>
            <person name="Gan H.Y."/>
        </authorList>
    </citation>
    <scope>NUCLEOTIDE SEQUENCE [LARGE SCALE GENOMIC DNA]</scope>
    <source>
        <strain evidence="5 6">UMTGB225</strain>
    </source>
</reference>
<dbReference type="PRINTS" id="PR00035">
    <property type="entry name" value="HTHGNTR"/>
</dbReference>
<keyword evidence="3" id="KW-0804">Transcription</keyword>
<organism evidence="5 6">
    <name type="scientific">Nitratireductor basaltis</name>
    <dbReference type="NCBI Taxonomy" id="472175"/>
    <lineage>
        <taxon>Bacteria</taxon>
        <taxon>Pseudomonadati</taxon>
        <taxon>Pseudomonadota</taxon>
        <taxon>Alphaproteobacteria</taxon>
        <taxon>Hyphomicrobiales</taxon>
        <taxon>Phyllobacteriaceae</taxon>
        <taxon>Nitratireductor</taxon>
    </lineage>
</organism>
<dbReference type="AlphaFoldDB" id="A0A084U8T9"/>
<dbReference type="SUPFAM" id="SSF46785">
    <property type="entry name" value="Winged helix' DNA-binding domain"/>
    <property type="match status" value="2"/>
</dbReference>
<protein>
    <submittedName>
        <fullName evidence="5">Transcriptional regulator, GntR family</fullName>
    </submittedName>
</protein>
<dbReference type="RefSeq" id="WP_280113653.1">
    <property type="nucleotide sequence ID" value="NZ_JMQM01000001.1"/>
</dbReference>
<dbReference type="PATRIC" id="fig|472175.3.peg.405"/>
<comment type="caution">
    <text evidence="5">The sequence shown here is derived from an EMBL/GenBank/DDBJ whole genome shotgun (WGS) entry which is preliminary data.</text>
</comment>